<dbReference type="AlphaFoldDB" id="A0A977KAY0"/>
<sequence>MTSYNAKKVKSNVVACLKEIILEELSVDCNFCLDYNKKAIEALLVSKEFEEGCFNEDIRDIVYKTIGHYVKLSMPFIIHSEQFSRDKETGGIIPSIFFSNLLNVYLNLPSMSLGTLDGIIIIPFTEALLRWIISPK</sequence>
<dbReference type="EMBL" id="CP006868">
    <property type="protein sequence ID" value="UXD22283.1"/>
    <property type="molecule type" value="Genomic_DNA"/>
</dbReference>
<dbReference type="KEGG" id="ipc:IPA_03205"/>
<dbReference type="Proteomes" id="UP001063698">
    <property type="component" value="Chromosome"/>
</dbReference>
<evidence type="ECO:0000313" key="2">
    <source>
        <dbReference type="Proteomes" id="UP001063698"/>
    </source>
</evidence>
<proteinExistence type="predicted"/>
<organism evidence="1 2">
    <name type="scientific">Ignicoccus pacificus DSM 13166</name>
    <dbReference type="NCBI Taxonomy" id="940294"/>
    <lineage>
        <taxon>Archaea</taxon>
        <taxon>Thermoproteota</taxon>
        <taxon>Thermoprotei</taxon>
        <taxon>Desulfurococcales</taxon>
        <taxon>Desulfurococcaceae</taxon>
        <taxon>Ignicoccus</taxon>
    </lineage>
</organism>
<gene>
    <name evidence="1" type="ORF">IPA_03205</name>
</gene>
<accession>A0A977KAY0</accession>
<name>A0A977KAY0_9CREN</name>
<reference evidence="1" key="1">
    <citation type="submission" date="2013-11" db="EMBL/GenBank/DDBJ databases">
        <title>Comparative genomics of Ignicoccus.</title>
        <authorList>
            <person name="Podar M."/>
        </authorList>
    </citation>
    <scope>NUCLEOTIDE SEQUENCE</scope>
    <source>
        <strain evidence="1">DSM 13166</strain>
    </source>
</reference>
<keyword evidence="2" id="KW-1185">Reference proteome</keyword>
<evidence type="ECO:0000313" key="1">
    <source>
        <dbReference type="EMBL" id="UXD22283.1"/>
    </source>
</evidence>
<protein>
    <submittedName>
        <fullName evidence="1">Uncharacterized protein</fullName>
    </submittedName>
</protein>